<evidence type="ECO:0000313" key="6">
    <source>
        <dbReference type="EMBL" id="KAF2187557.1"/>
    </source>
</evidence>
<feature type="domain" description="Glucose-methanol-choline oxidoreductase N-terminal" evidence="5">
    <location>
        <begin position="288"/>
        <end position="302"/>
    </location>
</feature>
<feature type="region of interest" description="Disordered" evidence="3">
    <location>
        <begin position="348"/>
        <end position="374"/>
    </location>
</feature>
<dbReference type="GO" id="GO:0016614">
    <property type="term" value="F:oxidoreductase activity, acting on CH-OH group of donors"/>
    <property type="evidence" value="ECO:0007669"/>
    <property type="project" value="InterPro"/>
</dbReference>
<feature type="binding site" evidence="2">
    <location>
        <position position="251"/>
    </location>
    <ligand>
        <name>FAD</name>
        <dbReference type="ChEBI" id="CHEBI:57692"/>
    </ligand>
</feature>
<sequence>MAGCRILPLLLFATSLYGTQAQRTSPYTDPGNGAVPLSNSTYDYIVVGGGASGIITAQRLVETGKTVLLLERGGPSYFFTGGDLFVPWNDTVTAYEVPGIIEWLSSFPGMDGYCNDTAQVAGCILGGGTTVNGMGFIRPPSFDFGEMWPQGWQWTDVEPSAARFYERNPGTTSPSADGKYYDNAVWDVMSKELSAVGWKQVDTNDEPDEKFQIYSYPATNVANGRRSGPISTYLPLAMGKENFKLQLHTKVIQAVRQNSTITGVEVEGQGQRMIINVNQGGKVILAAGAMSSPRILFNSGIGPTEQIDIVKSGTTQVALPPENSWINLPIGFVRDHVMIELTFNTPPKKPSISSTKDPAYSHTSSGTLGITPEGNTVFTESPYLRTDTDKEAMALAIDEFLAMSRRANSTLQYNGPANATGASIVASSRLNPGVHMTGTTIMGTDDGTKNGTSVVDPNCKVYGTDNSFVVDAGMHADLPTGNTQAIVMVAAEHAVQRIIALDDGKTKLTGGDSTYRGYSRRLRI</sequence>
<dbReference type="PANTHER" id="PTHR47190:SF4">
    <property type="entry name" value="DEHYDROGENASE, PUTATIVE-RELATED"/>
    <property type="match status" value="1"/>
</dbReference>
<keyword evidence="2" id="KW-0285">Flavoprotein</keyword>
<dbReference type="Pfam" id="PF05199">
    <property type="entry name" value="GMC_oxred_C"/>
    <property type="match status" value="1"/>
</dbReference>
<dbReference type="PIRSF" id="PIRSF000137">
    <property type="entry name" value="Alcohol_oxidase"/>
    <property type="match status" value="1"/>
</dbReference>
<feature type="compositionally biased region" description="Polar residues" evidence="3">
    <location>
        <begin position="351"/>
        <end position="374"/>
    </location>
</feature>
<feature type="chain" id="PRO_5025590775" evidence="4">
    <location>
        <begin position="22"/>
        <end position="524"/>
    </location>
</feature>
<dbReference type="PROSITE" id="PS00624">
    <property type="entry name" value="GMC_OXRED_2"/>
    <property type="match status" value="1"/>
</dbReference>
<proteinExistence type="inferred from homology"/>
<gene>
    <name evidence="6" type="ORF">K469DRAFT_725103</name>
</gene>
<comment type="similarity">
    <text evidence="1">Belongs to the GMC oxidoreductase family.</text>
</comment>
<evidence type="ECO:0000313" key="7">
    <source>
        <dbReference type="Proteomes" id="UP000800200"/>
    </source>
</evidence>
<organism evidence="6 7">
    <name type="scientific">Zopfia rhizophila CBS 207.26</name>
    <dbReference type="NCBI Taxonomy" id="1314779"/>
    <lineage>
        <taxon>Eukaryota</taxon>
        <taxon>Fungi</taxon>
        <taxon>Dikarya</taxon>
        <taxon>Ascomycota</taxon>
        <taxon>Pezizomycotina</taxon>
        <taxon>Dothideomycetes</taxon>
        <taxon>Dothideomycetes incertae sedis</taxon>
        <taxon>Zopfiaceae</taxon>
        <taxon>Zopfia</taxon>
    </lineage>
</organism>
<evidence type="ECO:0000259" key="5">
    <source>
        <dbReference type="PROSITE" id="PS00624"/>
    </source>
</evidence>
<protein>
    <submittedName>
        <fullName evidence="6">GMC oxidoreductase</fullName>
    </submittedName>
</protein>
<evidence type="ECO:0000256" key="1">
    <source>
        <dbReference type="ARBA" id="ARBA00010790"/>
    </source>
</evidence>
<evidence type="ECO:0000256" key="4">
    <source>
        <dbReference type="SAM" id="SignalP"/>
    </source>
</evidence>
<dbReference type="AlphaFoldDB" id="A0A6A6E6J2"/>
<dbReference type="InterPro" id="IPR012132">
    <property type="entry name" value="GMC_OxRdtase"/>
</dbReference>
<accession>A0A6A6E6J2</accession>
<dbReference type="Pfam" id="PF00732">
    <property type="entry name" value="GMC_oxred_N"/>
    <property type="match status" value="1"/>
</dbReference>
<dbReference type="SUPFAM" id="SSF51905">
    <property type="entry name" value="FAD/NAD(P)-binding domain"/>
    <property type="match status" value="1"/>
</dbReference>
<dbReference type="GO" id="GO:0050660">
    <property type="term" value="F:flavin adenine dinucleotide binding"/>
    <property type="evidence" value="ECO:0007669"/>
    <property type="project" value="InterPro"/>
</dbReference>
<dbReference type="PANTHER" id="PTHR47190">
    <property type="entry name" value="DEHYDROGENASE, PUTATIVE-RELATED"/>
    <property type="match status" value="1"/>
</dbReference>
<name>A0A6A6E6J2_9PEZI</name>
<keyword evidence="2" id="KW-0274">FAD</keyword>
<comment type="cofactor">
    <cofactor evidence="2">
        <name>FAD</name>
        <dbReference type="ChEBI" id="CHEBI:57692"/>
    </cofactor>
</comment>
<keyword evidence="7" id="KW-1185">Reference proteome</keyword>
<dbReference type="InterPro" id="IPR007867">
    <property type="entry name" value="GMC_OxRtase_C"/>
</dbReference>
<reference evidence="6" key="1">
    <citation type="journal article" date="2020" name="Stud. Mycol.">
        <title>101 Dothideomycetes genomes: a test case for predicting lifestyles and emergence of pathogens.</title>
        <authorList>
            <person name="Haridas S."/>
            <person name="Albert R."/>
            <person name="Binder M."/>
            <person name="Bloem J."/>
            <person name="Labutti K."/>
            <person name="Salamov A."/>
            <person name="Andreopoulos B."/>
            <person name="Baker S."/>
            <person name="Barry K."/>
            <person name="Bills G."/>
            <person name="Bluhm B."/>
            <person name="Cannon C."/>
            <person name="Castanera R."/>
            <person name="Culley D."/>
            <person name="Daum C."/>
            <person name="Ezra D."/>
            <person name="Gonzalez J."/>
            <person name="Henrissat B."/>
            <person name="Kuo A."/>
            <person name="Liang C."/>
            <person name="Lipzen A."/>
            <person name="Lutzoni F."/>
            <person name="Magnuson J."/>
            <person name="Mondo S."/>
            <person name="Nolan M."/>
            <person name="Ohm R."/>
            <person name="Pangilinan J."/>
            <person name="Park H.-J."/>
            <person name="Ramirez L."/>
            <person name="Alfaro M."/>
            <person name="Sun H."/>
            <person name="Tritt A."/>
            <person name="Yoshinaga Y."/>
            <person name="Zwiers L.-H."/>
            <person name="Turgeon B."/>
            <person name="Goodwin S."/>
            <person name="Spatafora J."/>
            <person name="Crous P."/>
            <person name="Grigoriev I."/>
        </authorList>
    </citation>
    <scope>NUCLEOTIDE SEQUENCE</scope>
    <source>
        <strain evidence="6">CBS 207.26</strain>
    </source>
</reference>
<dbReference type="Gene3D" id="3.30.410.10">
    <property type="entry name" value="Cholesterol Oxidase, domain 2"/>
    <property type="match status" value="2"/>
</dbReference>
<dbReference type="EMBL" id="ML994626">
    <property type="protein sequence ID" value="KAF2187557.1"/>
    <property type="molecule type" value="Genomic_DNA"/>
</dbReference>
<dbReference type="Proteomes" id="UP000800200">
    <property type="component" value="Unassembled WGS sequence"/>
</dbReference>
<dbReference type="InterPro" id="IPR053208">
    <property type="entry name" value="GMC_Oxidoreductase_CD"/>
</dbReference>
<feature type="signal peptide" evidence="4">
    <location>
        <begin position="1"/>
        <end position="21"/>
    </location>
</feature>
<dbReference type="InterPro" id="IPR000172">
    <property type="entry name" value="GMC_OxRdtase_N"/>
</dbReference>
<evidence type="ECO:0000256" key="3">
    <source>
        <dbReference type="SAM" id="MobiDB-lite"/>
    </source>
</evidence>
<dbReference type="InterPro" id="IPR036188">
    <property type="entry name" value="FAD/NAD-bd_sf"/>
</dbReference>
<dbReference type="SUPFAM" id="SSF54373">
    <property type="entry name" value="FAD-linked reductases, C-terminal domain"/>
    <property type="match status" value="1"/>
</dbReference>
<dbReference type="OrthoDB" id="413885at2759"/>
<keyword evidence="4" id="KW-0732">Signal</keyword>
<evidence type="ECO:0000256" key="2">
    <source>
        <dbReference type="PIRSR" id="PIRSR000137-2"/>
    </source>
</evidence>
<dbReference type="Gene3D" id="3.50.50.60">
    <property type="entry name" value="FAD/NAD(P)-binding domain"/>
    <property type="match status" value="2"/>
</dbReference>